<evidence type="ECO:0000259" key="8">
    <source>
        <dbReference type="PROSITE" id="PS50059"/>
    </source>
</evidence>
<gene>
    <name evidence="9" type="ORF">A6F49_13345</name>
</gene>
<dbReference type="PANTHER" id="PTHR43811:SF19">
    <property type="entry name" value="39 KDA FK506-BINDING NUCLEAR PROTEIN"/>
    <property type="match status" value="1"/>
</dbReference>
<organism evidence="9 10">
    <name type="scientific">Enteractinococcus helveticum</name>
    <dbReference type="NCBI Taxonomy" id="1837282"/>
    <lineage>
        <taxon>Bacteria</taxon>
        <taxon>Bacillati</taxon>
        <taxon>Actinomycetota</taxon>
        <taxon>Actinomycetes</taxon>
        <taxon>Micrococcales</taxon>
        <taxon>Micrococcaceae</taxon>
    </lineage>
</organism>
<keyword evidence="10" id="KW-1185">Reference proteome</keyword>
<dbReference type="EMBL" id="LXEY01000021">
    <property type="protein sequence ID" value="OAV59760.1"/>
    <property type="molecule type" value="Genomic_DNA"/>
</dbReference>
<reference evidence="9 10" key="1">
    <citation type="submission" date="2016-04" db="EMBL/GenBank/DDBJ databases">
        <title>First whole genome shotgun sequence of the bacterium Enteractinococcus sp. strain UASWS1574.</title>
        <authorList>
            <person name="Crovadore J."/>
            <person name="Chablais R."/>
            <person name="Lefort F."/>
        </authorList>
    </citation>
    <scope>NUCLEOTIDE SEQUENCE [LARGE SCALE GENOMIC DNA]</scope>
    <source>
        <strain evidence="9 10">UASWS1574</strain>
    </source>
</reference>
<evidence type="ECO:0000256" key="5">
    <source>
        <dbReference type="PROSITE-ProRule" id="PRU00277"/>
    </source>
</evidence>
<proteinExistence type="inferred from homology"/>
<comment type="catalytic activity">
    <reaction evidence="1 5 6">
        <text>[protein]-peptidylproline (omega=180) = [protein]-peptidylproline (omega=0)</text>
        <dbReference type="Rhea" id="RHEA:16237"/>
        <dbReference type="Rhea" id="RHEA-COMP:10747"/>
        <dbReference type="Rhea" id="RHEA-COMP:10748"/>
        <dbReference type="ChEBI" id="CHEBI:83833"/>
        <dbReference type="ChEBI" id="CHEBI:83834"/>
        <dbReference type="EC" id="5.2.1.8"/>
    </reaction>
</comment>
<dbReference type="InterPro" id="IPR001179">
    <property type="entry name" value="PPIase_FKBP_dom"/>
</dbReference>
<dbReference type="STRING" id="1837282.A6F49_13345"/>
<sequence>MSPQHSRTRLATIAGIALTAALALTACGSDEGSDTQGDNQSAAIPDVEISYEISEETEEVSIDGELNSDQPAAWVISEGDGEPIAEDDLLEVHSANIDIENQEILSHDFDLGGMTISMADLQAGNPQTYEAFLEAPVGSDVAIYQPENGIYQGAPAVLNIATVDRVLPMHATGEPVAQSELNDALPEVTLDEETHAPSIATPEGEAPDELVVDVLKQGDGREVQPDSKVTIHYRGISWSNGEEFDSSWGPDNTGSPISFDLQSLIVGWQEGLAGQQVGSQVLLSVPPELGYGGQDHELAEETLVFVIDIVHSADPMPAE</sequence>
<dbReference type="PROSITE" id="PS51257">
    <property type="entry name" value="PROKAR_LIPOPROTEIN"/>
    <property type="match status" value="1"/>
</dbReference>
<dbReference type="PANTHER" id="PTHR43811">
    <property type="entry name" value="FKBP-TYPE PEPTIDYL-PROLYL CIS-TRANS ISOMERASE FKPA"/>
    <property type="match status" value="1"/>
</dbReference>
<dbReference type="EC" id="5.2.1.8" evidence="6"/>
<name>A0A1B7LX71_9MICC</name>
<keyword evidence="7" id="KW-0732">Signal</keyword>
<evidence type="ECO:0000256" key="3">
    <source>
        <dbReference type="ARBA" id="ARBA00023110"/>
    </source>
</evidence>
<dbReference type="Pfam" id="PF00254">
    <property type="entry name" value="FKBP_C"/>
    <property type="match status" value="1"/>
</dbReference>
<dbReference type="PROSITE" id="PS50059">
    <property type="entry name" value="FKBP_PPIASE"/>
    <property type="match status" value="1"/>
</dbReference>
<feature type="signal peptide" evidence="7">
    <location>
        <begin position="1"/>
        <end position="25"/>
    </location>
</feature>
<protein>
    <recommendedName>
        <fullName evidence="6">Peptidyl-prolyl cis-trans isomerase</fullName>
        <ecNumber evidence="6">5.2.1.8</ecNumber>
    </recommendedName>
</protein>
<evidence type="ECO:0000313" key="10">
    <source>
        <dbReference type="Proteomes" id="UP000078292"/>
    </source>
</evidence>
<keyword evidence="4 5" id="KW-0413">Isomerase</keyword>
<keyword evidence="3 5" id="KW-0697">Rotamase</keyword>
<evidence type="ECO:0000256" key="2">
    <source>
        <dbReference type="ARBA" id="ARBA00006577"/>
    </source>
</evidence>
<dbReference type="InterPro" id="IPR046357">
    <property type="entry name" value="PPIase_dom_sf"/>
</dbReference>
<dbReference type="Proteomes" id="UP000078292">
    <property type="component" value="Unassembled WGS sequence"/>
</dbReference>
<dbReference type="GO" id="GO:0003755">
    <property type="term" value="F:peptidyl-prolyl cis-trans isomerase activity"/>
    <property type="evidence" value="ECO:0007669"/>
    <property type="project" value="UniProtKB-UniRule"/>
</dbReference>
<feature type="domain" description="PPIase FKBP-type" evidence="8">
    <location>
        <begin position="226"/>
        <end position="313"/>
    </location>
</feature>
<evidence type="ECO:0000313" key="9">
    <source>
        <dbReference type="EMBL" id="OAV59760.1"/>
    </source>
</evidence>
<evidence type="ECO:0000256" key="6">
    <source>
        <dbReference type="RuleBase" id="RU003915"/>
    </source>
</evidence>
<evidence type="ECO:0000256" key="1">
    <source>
        <dbReference type="ARBA" id="ARBA00000971"/>
    </source>
</evidence>
<dbReference type="OrthoDB" id="25996at2"/>
<comment type="caution">
    <text evidence="9">The sequence shown here is derived from an EMBL/GenBank/DDBJ whole genome shotgun (WGS) entry which is preliminary data.</text>
</comment>
<comment type="similarity">
    <text evidence="2 6">Belongs to the FKBP-type PPIase family.</text>
</comment>
<evidence type="ECO:0000256" key="7">
    <source>
        <dbReference type="SAM" id="SignalP"/>
    </source>
</evidence>
<dbReference type="SUPFAM" id="SSF54534">
    <property type="entry name" value="FKBP-like"/>
    <property type="match status" value="1"/>
</dbReference>
<evidence type="ECO:0000256" key="4">
    <source>
        <dbReference type="ARBA" id="ARBA00023235"/>
    </source>
</evidence>
<dbReference type="AlphaFoldDB" id="A0A1B7LX71"/>
<dbReference type="RefSeq" id="WP_052504923.1">
    <property type="nucleotide sequence ID" value="NZ_LXEY01000021.1"/>
</dbReference>
<accession>A0A1B7LX71</accession>
<feature type="chain" id="PRO_5039585221" description="Peptidyl-prolyl cis-trans isomerase" evidence="7">
    <location>
        <begin position="26"/>
        <end position="319"/>
    </location>
</feature>
<dbReference type="Gene3D" id="3.10.50.40">
    <property type="match status" value="1"/>
</dbReference>